<reference evidence="8 9" key="1">
    <citation type="journal article" date="2013" name="Curr. Biol.">
        <title>The Genome of the Foraminiferan Reticulomyxa filosa.</title>
        <authorList>
            <person name="Glockner G."/>
            <person name="Hulsmann N."/>
            <person name="Schleicher M."/>
            <person name="Noegel A.A."/>
            <person name="Eichinger L."/>
            <person name="Gallinger C."/>
            <person name="Pawlowski J."/>
            <person name="Sierra R."/>
            <person name="Euteneuer U."/>
            <person name="Pillet L."/>
            <person name="Moustafa A."/>
            <person name="Platzer M."/>
            <person name="Groth M."/>
            <person name="Szafranski K."/>
            <person name="Schliwa M."/>
        </authorList>
    </citation>
    <scope>NUCLEOTIDE SEQUENCE [LARGE SCALE GENOMIC DNA]</scope>
</reference>
<dbReference type="InterPro" id="IPR008271">
    <property type="entry name" value="Ser/Thr_kinase_AS"/>
</dbReference>
<feature type="domain" description="Protein kinase" evidence="7">
    <location>
        <begin position="25"/>
        <end position="389"/>
    </location>
</feature>
<evidence type="ECO:0000256" key="2">
    <source>
        <dbReference type="ARBA" id="ARBA00022679"/>
    </source>
</evidence>
<keyword evidence="9" id="KW-1185">Reference proteome</keyword>
<keyword evidence="3" id="KW-0547">Nucleotide-binding</keyword>
<keyword evidence="2" id="KW-0808">Transferase</keyword>
<evidence type="ECO:0000313" key="9">
    <source>
        <dbReference type="Proteomes" id="UP000023152"/>
    </source>
</evidence>
<dbReference type="GO" id="GO:0004674">
    <property type="term" value="F:protein serine/threonine kinase activity"/>
    <property type="evidence" value="ECO:0007669"/>
    <property type="project" value="UniProtKB-KW"/>
</dbReference>
<evidence type="ECO:0000259" key="7">
    <source>
        <dbReference type="PROSITE" id="PS50011"/>
    </source>
</evidence>
<dbReference type="OrthoDB" id="192887at2759"/>
<keyword evidence="6" id="KW-0812">Transmembrane</keyword>
<sequence length="537" mass="62837">KKSQGKKKKVTYEVDGEKFVVFDYYKPIKQIGQGAYAVVMYIFCCSHKERKAPSFFFFFFFFVFCILMNLSRLKCCMSFGCREAIDVRNGQKVAIKKNKGVFSTLSDAKRILREIKLLSHFDHENTISLFECVCVCVCVCWEHMRTMRNNGVVLIQIISLIGVIPPDSCEQDDFDEVYLVMPCMETTLARVIQSRQHLSARHKQYFMYQLLRGLKYMHDAGVWHRDLKPENILINCGDCRLKITDFGLARGVSKDANVEPNLTEYVVTRWYRAPEVMCSSRHYDEKVDLWSVGCIMGELYYRKPLFPGSNHIDQLNLIFECRGVPSDVEWIKTLDAKRWVEQMEPKPKRDLSKLLPGISPEAADLLDQLLELNPAKRPGASTSMRHAWLKSMYREKDEQRHVDIFDLSFEFERQINTLFGVRHMMYEELASFSKRQLKKAMLKNQGKYSLFVVVAIFVIYVHCMFYWGGGGRKRGGFCRNRECIFFSSTTIKKARQMMPNFRTTECPFFILSFFFMLLKLYLYSSFSLLNRLLVEIL</sequence>
<dbReference type="PANTHER" id="PTHR24055">
    <property type="entry name" value="MITOGEN-ACTIVATED PROTEIN KINASE"/>
    <property type="match status" value="1"/>
</dbReference>
<dbReference type="FunFam" id="1.10.510.10:FF:000040">
    <property type="entry name" value="Mitogen-activated protein kinase"/>
    <property type="match status" value="1"/>
</dbReference>
<dbReference type="InterPro" id="IPR000719">
    <property type="entry name" value="Prot_kinase_dom"/>
</dbReference>
<feature type="non-terminal residue" evidence="8">
    <location>
        <position position="1"/>
    </location>
</feature>
<keyword evidence="6" id="KW-1133">Transmembrane helix</keyword>
<dbReference type="SMART" id="SM00220">
    <property type="entry name" value="S_TKc"/>
    <property type="match status" value="1"/>
</dbReference>
<gene>
    <name evidence="8" type="ORF">RFI_18611</name>
</gene>
<dbReference type="Proteomes" id="UP000023152">
    <property type="component" value="Unassembled WGS sequence"/>
</dbReference>
<dbReference type="InterPro" id="IPR050117">
    <property type="entry name" value="MAPK"/>
</dbReference>
<evidence type="ECO:0000256" key="6">
    <source>
        <dbReference type="SAM" id="Phobius"/>
    </source>
</evidence>
<keyword evidence="5" id="KW-0067">ATP-binding</keyword>
<keyword evidence="1" id="KW-0723">Serine/threonine-protein kinase</keyword>
<dbReference type="InterPro" id="IPR011009">
    <property type="entry name" value="Kinase-like_dom_sf"/>
</dbReference>
<name>X6MXT4_RETFI</name>
<feature type="transmembrane region" description="Helical" evidence="6">
    <location>
        <begin position="506"/>
        <end position="524"/>
    </location>
</feature>
<dbReference type="AlphaFoldDB" id="X6MXT4"/>
<keyword evidence="4" id="KW-0418">Kinase</keyword>
<comment type="caution">
    <text evidence="8">The sequence shown here is derived from an EMBL/GenBank/DDBJ whole genome shotgun (WGS) entry which is preliminary data.</text>
</comment>
<feature type="transmembrane region" description="Helical" evidence="6">
    <location>
        <begin position="448"/>
        <end position="467"/>
    </location>
</feature>
<dbReference type="GO" id="GO:0005524">
    <property type="term" value="F:ATP binding"/>
    <property type="evidence" value="ECO:0007669"/>
    <property type="project" value="UniProtKB-KW"/>
</dbReference>
<dbReference type="PROSITE" id="PS50011">
    <property type="entry name" value="PROTEIN_KINASE_DOM"/>
    <property type="match status" value="1"/>
</dbReference>
<evidence type="ECO:0000256" key="1">
    <source>
        <dbReference type="ARBA" id="ARBA00022527"/>
    </source>
</evidence>
<dbReference type="Gene3D" id="3.30.200.20">
    <property type="entry name" value="Phosphorylase Kinase, domain 1"/>
    <property type="match status" value="2"/>
</dbReference>
<evidence type="ECO:0000256" key="4">
    <source>
        <dbReference type="ARBA" id="ARBA00022777"/>
    </source>
</evidence>
<keyword evidence="6" id="KW-0472">Membrane</keyword>
<evidence type="ECO:0000313" key="8">
    <source>
        <dbReference type="EMBL" id="ETO18651.1"/>
    </source>
</evidence>
<feature type="transmembrane region" description="Helical" evidence="6">
    <location>
        <begin position="55"/>
        <end position="73"/>
    </location>
</feature>
<proteinExistence type="predicted"/>
<accession>X6MXT4</accession>
<evidence type="ECO:0000256" key="3">
    <source>
        <dbReference type="ARBA" id="ARBA00022741"/>
    </source>
</evidence>
<evidence type="ECO:0000256" key="5">
    <source>
        <dbReference type="ARBA" id="ARBA00022840"/>
    </source>
</evidence>
<dbReference type="CDD" id="cd07834">
    <property type="entry name" value="STKc_MAPK"/>
    <property type="match status" value="1"/>
</dbReference>
<dbReference type="PROSITE" id="PS00108">
    <property type="entry name" value="PROTEIN_KINASE_ST"/>
    <property type="match status" value="1"/>
</dbReference>
<dbReference type="EMBL" id="ASPP01014601">
    <property type="protein sequence ID" value="ETO18651.1"/>
    <property type="molecule type" value="Genomic_DNA"/>
</dbReference>
<dbReference type="Pfam" id="PF00069">
    <property type="entry name" value="Pkinase"/>
    <property type="match status" value="1"/>
</dbReference>
<protein>
    <recommendedName>
        <fullName evidence="7">Protein kinase domain-containing protein</fullName>
    </recommendedName>
</protein>
<dbReference type="Gene3D" id="1.10.510.10">
    <property type="entry name" value="Transferase(Phosphotransferase) domain 1"/>
    <property type="match status" value="1"/>
</dbReference>
<dbReference type="SUPFAM" id="SSF56112">
    <property type="entry name" value="Protein kinase-like (PK-like)"/>
    <property type="match status" value="1"/>
</dbReference>
<organism evidence="8 9">
    <name type="scientific">Reticulomyxa filosa</name>
    <dbReference type="NCBI Taxonomy" id="46433"/>
    <lineage>
        <taxon>Eukaryota</taxon>
        <taxon>Sar</taxon>
        <taxon>Rhizaria</taxon>
        <taxon>Retaria</taxon>
        <taxon>Foraminifera</taxon>
        <taxon>Monothalamids</taxon>
        <taxon>Reticulomyxidae</taxon>
        <taxon>Reticulomyxa</taxon>
    </lineage>
</organism>